<feature type="domain" description="Ribosomal RNA-processing protein 14/surfeit locus protein 6 C-terminal" evidence="5">
    <location>
        <begin position="474"/>
        <end position="664"/>
    </location>
</feature>
<evidence type="ECO:0000259" key="6">
    <source>
        <dbReference type="Pfam" id="PF15459"/>
    </source>
</evidence>
<feature type="compositionally biased region" description="Acidic residues" evidence="4">
    <location>
        <begin position="218"/>
        <end position="240"/>
    </location>
</feature>
<comment type="caution">
    <text evidence="7">The sequence shown here is derived from an EMBL/GenBank/DDBJ whole genome shotgun (WGS) entry which is preliminary data.</text>
</comment>
<evidence type="ECO:0000313" key="7">
    <source>
        <dbReference type="EMBL" id="PWI72513.1"/>
    </source>
</evidence>
<feature type="compositionally biased region" description="Basic and acidic residues" evidence="4">
    <location>
        <begin position="281"/>
        <end position="319"/>
    </location>
</feature>
<dbReference type="Pfam" id="PF15459">
    <property type="entry name" value="RRP14"/>
    <property type="match status" value="1"/>
</dbReference>
<protein>
    <recommendedName>
        <fullName evidence="9">Ribosome biogenesis protein Rrp14-C</fullName>
    </recommendedName>
</protein>
<dbReference type="GO" id="GO:0003677">
    <property type="term" value="F:DNA binding"/>
    <property type="evidence" value="ECO:0007669"/>
    <property type="project" value="TreeGrafter"/>
</dbReference>
<dbReference type="AlphaFoldDB" id="A0A2U3EDI5"/>
<comment type="similarity">
    <text evidence="2">Belongs to the SURF6 family.</text>
</comment>
<dbReference type="PANTHER" id="PTHR14369">
    <property type="entry name" value="SURFEIT LOCUS PROTEIN 6"/>
    <property type="match status" value="1"/>
</dbReference>
<evidence type="ECO:0000256" key="3">
    <source>
        <dbReference type="ARBA" id="ARBA00023242"/>
    </source>
</evidence>
<evidence type="ECO:0008006" key="9">
    <source>
        <dbReference type="Google" id="ProtNLM"/>
    </source>
</evidence>
<feature type="compositionally biased region" description="Polar residues" evidence="4">
    <location>
        <begin position="320"/>
        <end position="331"/>
    </location>
</feature>
<feature type="compositionally biased region" description="Polar residues" evidence="4">
    <location>
        <begin position="108"/>
        <end position="117"/>
    </location>
</feature>
<dbReference type="InterPro" id="IPR029188">
    <property type="entry name" value="Rrp14_N"/>
</dbReference>
<feature type="region of interest" description="Disordered" evidence="4">
    <location>
        <begin position="616"/>
        <end position="692"/>
    </location>
</feature>
<evidence type="ECO:0000256" key="4">
    <source>
        <dbReference type="SAM" id="MobiDB-lite"/>
    </source>
</evidence>
<evidence type="ECO:0000259" key="5">
    <source>
        <dbReference type="Pfam" id="PF04935"/>
    </source>
</evidence>
<feature type="compositionally biased region" description="Basic and acidic residues" evidence="4">
    <location>
        <begin position="187"/>
        <end position="207"/>
    </location>
</feature>
<dbReference type="GO" id="GO:0003723">
    <property type="term" value="F:RNA binding"/>
    <property type="evidence" value="ECO:0007669"/>
    <property type="project" value="TreeGrafter"/>
</dbReference>
<dbReference type="EMBL" id="LCWV01000006">
    <property type="protein sequence ID" value="PWI72513.1"/>
    <property type="molecule type" value="Genomic_DNA"/>
</dbReference>
<dbReference type="Pfam" id="PF04935">
    <property type="entry name" value="SURF6"/>
    <property type="match status" value="1"/>
</dbReference>
<dbReference type="GO" id="GO:0042273">
    <property type="term" value="P:ribosomal large subunit biogenesis"/>
    <property type="evidence" value="ECO:0007669"/>
    <property type="project" value="TreeGrafter"/>
</dbReference>
<evidence type="ECO:0000256" key="1">
    <source>
        <dbReference type="ARBA" id="ARBA00004123"/>
    </source>
</evidence>
<gene>
    <name evidence="7" type="ORF">PCL_11136</name>
</gene>
<feature type="compositionally biased region" description="Basic and acidic residues" evidence="4">
    <location>
        <begin position="494"/>
        <end position="509"/>
    </location>
</feature>
<dbReference type="InterPro" id="IPR029190">
    <property type="entry name" value="Rrp14/SURF6_C"/>
</dbReference>
<feature type="region of interest" description="Disordered" evidence="4">
    <location>
        <begin position="457"/>
        <end position="522"/>
    </location>
</feature>
<feature type="compositionally biased region" description="Polar residues" evidence="4">
    <location>
        <begin position="416"/>
        <end position="427"/>
    </location>
</feature>
<comment type="subcellular location">
    <subcellularLocation>
        <location evidence="1">Nucleus</location>
    </subcellularLocation>
</comment>
<feature type="domain" description="Ribosomal RNA-processing protein 14 N-terminal" evidence="6">
    <location>
        <begin position="142"/>
        <end position="192"/>
    </location>
</feature>
<feature type="region of interest" description="Disordered" evidence="4">
    <location>
        <begin position="168"/>
        <end position="439"/>
    </location>
</feature>
<dbReference type="PANTHER" id="PTHR14369:SF0">
    <property type="entry name" value="SURFEIT LOCUS PROTEIN 6"/>
    <property type="match status" value="1"/>
</dbReference>
<dbReference type="Proteomes" id="UP000245956">
    <property type="component" value="Unassembled WGS sequence"/>
</dbReference>
<feature type="compositionally biased region" description="Basic and acidic residues" evidence="4">
    <location>
        <begin position="623"/>
        <end position="661"/>
    </location>
</feature>
<name>A0A2U3EDI5_PURLI</name>
<feature type="compositionally biased region" description="Basic and acidic residues" evidence="4">
    <location>
        <begin position="460"/>
        <end position="481"/>
    </location>
</feature>
<reference evidence="7 8" key="1">
    <citation type="journal article" date="2016" name="Front. Microbiol.">
        <title>Genome and transcriptome sequences reveal the specific parasitism of the nematophagous Purpureocillium lilacinum 36-1.</title>
        <authorList>
            <person name="Xie J."/>
            <person name="Li S."/>
            <person name="Mo C."/>
            <person name="Xiao X."/>
            <person name="Peng D."/>
            <person name="Wang G."/>
            <person name="Xiao Y."/>
        </authorList>
    </citation>
    <scope>NUCLEOTIDE SEQUENCE [LARGE SCALE GENOMIC DNA]</scope>
    <source>
        <strain evidence="7 8">36-1</strain>
    </source>
</reference>
<keyword evidence="3" id="KW-0539">Nucleus</keyword>
<feature type="compositionally biased region" description="Basic residues" evidence="4">
    <location>
        <begin position="664"/>
        <end position="677"/>
    </location>
</feature>
<dbReference type="GO" id="GO:0042274">
    <property type="term" value="P:ribosomal small subunit biogenesis"/>
    <property type="evidence" value="ECO:0007669"/>
    <property type="project" value="TreeGrafter"/>
</dbReference>
<proteinExistence type="inferred from homology"/>
<organism evidence="7 8">
    <name type="scientific">Purpureocillium lilacinum</name>
    <name type="common">Paecilomyces lilacinus</name>
    <dbReference type="NCBI Taxonomy" id="33203"/>
    <lineage>
        <taxon>Eukaryota</taxon>
        <taxon>Fungi</taxon>
        <taxon>Dikarya</taxon>
        <taxon>Ascomycota</taxon>
        <taxon>Pezizomycotina</taxon>
        <taxon>Sordariomycetes</taxon>
        <taxon>Hypocreomycetidae</taxon>
        <taxon>Hypocreales</taxon>
        <taxon>Ophiocordycipitaceae</taxon>
        <taxon>Purpureocillium</taxon>
    </lineage>
</organism>
<evidence type="ECO:0000313" key="8">
    <source>
        <dbReference type="Proteomes" id="UP000245956"/>
    </source>
</evidence>
<dbReference type="GO" id="GO:0005730">
    <property type="term" value="C:nucleolus"/>
    <property type="evidence" value="ECO:0007669"/>
    <property type="project" value="TreeGrafter"/>
</dbReference>
<dbReference type="InterPro" id="IPR007019">
    <property type="entry name" value="SURF6"/>
</dbReference>
<evidence type="ECO:0000256" key="2">
    <source>
        <dbReference type="ARBA" id="ARBA00005904"/>
    </source>
</evidence>
<feature type="compositionally biased region" description="Basic and acidic residues" evidence="4">
    <location>
        <begin position="241"/>
        <end position="269"/>
    </location>
</feature>
<feature type="region of interest" description="Disordered" evidence="4">
    <location>
        <begin position="1"/>
        <end position="127"/>
    </location>
</feature>
<sequence>MLSSAYARQRRFSKPQKWPLSPSQVQAADRRLFSTLAPSGRCGTLGHPERAPGHPTFCHRPAENQGAAKKNPQPGPKKIRRQSSVHRPPSTITNAPTELQLHIPPSASRPSFVTLNGRSPREAGSATAVTFSDMAEASLQDRLRDHAKAFDGLLSLIPAKMYYGEDNSDQWQRKKQTKQEAAAARRGKLDPDSELNRNAKEVMDERAKNKRKLREMEQEQQDDDDDDANPDESFDAPEGVEVEKPGEGLRRKTEESNKKQKLDAEKDNEAAESSEPALKLSKKEQKKAAKKEKKAEKKAEQKAKRADEPPTPAKEDVASTKDTNSTPTSSNKQKAKKAKADATPSKPQPTAPQQVDEMDVDATPKPDAPALSLDTTMEEKPKDHEDEESASESDHPSPMFDMGEPEESVNGASAEPASTTTSISSAVPPSEKPKQIKIPADTTALKARLAAKIAALRAARKADGPDGKPIRTRQELIESRRVKQAQRKAHKKELRQQAKLEEERKREEALASNSPGVMSPAVELDENGSFSFGRVAFGDGSQMSHDLSYVLNQGKKKGPSDPKTALLKVQNQKKRLQELDSEKRGEIAEKEAWLTARRRIEGEKIRDDEAMLKKAVKRKETAKKKSEKAWKERARGVDQAQKERQKKREENLQKRRDEKAMGKAGKKKGGAKKKKGGRPGFEGSLGVAGRRK</sequence>
<feature type="compositionally biased region" description="Basic residues" evidence="4">
    <location>
        <begin position="482"/>
        <end position="493"/>
    </location>
</feature>
<accession>A0A2U3EDI5</accession>